<name>A0ABZ2C8N6_9BACI</name>
<evidence type="ECO:0000313" key="3">
    <source>
        <dbReference type="Proteomes" id="UP001357223"/>
    </source>
</evidence>
<evidence type="ECO:0000313" key="2">
    <source>
        <dbReference type="EMBL" id="WVX79426.1"/>
    </source>
</evidence>
<feature type="transmembrane region" description="Helical" evidence="1">
    <location>
        <begin position="59"/>
        <end position="78"/>
    </location>
</feature>
<keyword evidence="1" id="KW-1133">Transmembrane helix</keyword>
<feature type="transmembrane region" description="Helical" evidence="1">
    <location>
        <begin position="99"/>
        <end position="129"/>
    </location>
</feature>
<keyword evidence="3" id="KW-1185">Reference proteome</keyword>
<evidence type="ECO:0000256" key="1">
    <source>
        <dbReference type="SAM" id="Phobius"/>
    </source>
</evidence>
<accession>A0ABZ2C8N6</accession>
<feature type="transmembrane region" description="Helical" evidence="1">
    <location>
        <begin position="200"/>
        <end position="221"/>
    </location>
</feature>
<gene>
    <name evidence="2" type="ORF">R4Z09_19220</name>
</gene>
<feature type="transmembrane region" description="Helical" evidence="1">
    <location>
        <begin position="149"/>
        <end position="169"/>
    </location>
</feature>
<feature type="transmembrane region" description="Helical" evidence="1">
    <location>
        <begin position="176"/>
        <end position="194"/>
    </location>
</feature>
<feature type="transmembrane region" description="Helical" evidence="1">
    <location>
        <begin position="21"/>
        <end position="39"/>
    </location>
</feature>
<dbReference type="EMBL" id="CP137640">
    <property type="protein sequence ID" value="WVX79426.1"/>
    <property type="molecule type" value="Genomic_DNA"/>
</dbReference>
<proteinExistence type="predicted"/>
<keyword evidence="1" id="KW-0812">Transmembrane</keyword>
<dbReference type="Pfam" id="PF12730">
    <property type="entry name" value="ABC2_membrane_4"/>
    <property type="match status" value="1"/>
</dbReference>
<keyword evidence="1" id="KW-0472">Membrane</keyword>
<organism evidence="2 3">
    <name type="scientific">Niallia oryzisoli</name>
    <dbReference type="NCBI Taxonomy" id="1737571"/>
    <lineage>
        <taxon>Bacteria</taxon>
        <taxon>Bacillati</taxon>
        <taxon>Bacillota</taxon>
        <taxon>Bacilli</taxon>
        <taxon>Bacillales</taxon>
        <taxon>Bacillaceae</taxon>
        <taxon>Niallia</taxon>
    </lineage>
</organism>
<dbReference type="RefSeq" id="WP_338448360.1">
    <property type="nucleotide sequence ID" value="NZ_CP137640.1"/>
</dbReference>
<dbReference type="Proteomes" id="UP001357223">
    <property type="component" value="Chromosome"/>
</dbReference>
<sequence length="229" mass="25166">MRKLIRLEIKKFKLFSYLKGVAIANIAIMGLLTLMYFVEKSEGIITFDNYEMAFAAIESIVRPVFIIFAAALISRLIIDEYKSNSIMLLFMYPISRKRIMVAKLTIVACFTFLTIVLSNLLIGSVFYLVDSYFHFMPEALTTEALKDSLAGMTLGAVASSGIALIPLFLGMRKKSVPATIISAIILVSLINSTAGGASLFSFIATPLALAAIGCLIAYFAFRNIEKVDI</sequence>
<protein>
    <submittedName>
        <fullName evidence="2">ABC transporter permease</fullName>
    </submittedName>
</protein>
<reference evidence="2 3" key="1">
    <citation type="submission" date="2023-10" db="EMBL/GenBank/DDBJ databases">
        <title>Niallia locisalis sp.nov. isolated from a salt pond sample.</title>
        <authorList>
            <person name="Li X.-J."/>
            <person name="Dong L."/>
        </authorList>
    </citation>
    <scope>NUCLEOTIDE SEQUENCE [LARGE SCALE GENOMIC DNA]</scope>
    <source>
        <strain evidence="2 3">DSM 29761</strain>
    </source>
</reference>